<gene>
    <name evidence="6" type="primary">Nap1l2</name>
</gene>
<dbReference type="GO" id="GO:0006334">
    <property type="term" value="P:nucleosome assembly"/>
    <property type="evidence" value="ECO:0007669"/>
    <property type="project" value="InterPro"/>
</dbReference>
<proteinExistence type="inferred from homology"/>
<keyword evidence="3" id="KW-0539">Nucleus</keyword>
<dbReference type="PANTHER" id="PTHR11875">
    <property type="entry name" value="TESTIS-SPECIFIC Y-ENCODED PROTEIN"/>
    <property type="match status" value="1"/>
</dbReference>
<feature type="compositionally biased region" description="Acidic residues" evidence="5">
    <location>
        <begin position="46"/>
        <end position="57"/>
    </location>
</feature>
<feature type="compositionally biased region" description="Basic and acidic residues" evidence="5">
    <location>
        <begin position="1"/>
        <end position="11"/>
    </location>
</feature>
<dbReference type="GO" id="GO:0030182">
    <property type="term" value="P:neuron differentiation"/>
    <property type="evidence" value="ECO:0007669"/>
    <property type="project" value="Ensembl"/>
</dbReference>
<comment type="subcellular location">
    <subcellularLocation>
        <location evidence="1">Nucleus</location>
    </subcellularLocation>
</comment>
<evidence type="ECO:0000256" key="4">
    <source>
        <dbReference type="RuleBase" id="RU003876"/>
    </source>
</evidence>
<dbReference type="Ensembl" id="ENSNGAT00000024102.1">
    <property type="protein sequence ID" value="ENSNGAP00000018455.1"/>
    <property type="gene ID" value="ENSNGAG00000018586.1"/>
</dbReference>
<evidence type="ECO:0000256" key="5">
    <source>
        <dbReference type="SAM" id="MobiDB-lite"/>
    </source>
</evidence>
<dbReference type="GO" id="GO:0005634">
    <property type="term" value="C:nucleus"/>
    <property type="evidence" value="ECO:0007669"/>
    <property type="project" value="UniProtKB-SubCell"/>
</dbReference>
<dbReference type="InterPro" id="IPR002164">
    <property type="entry name" value="NAP_family"/>
</dbReference>
<dbReference type="GO" id="GO:0045666">
    <property type="term" value="P:positive regulation of neuron differentiation"/>
    <property type="evidence" value="ECO:0007669"/>
    <property type="project" value="Ensembl"/>
</dbReference>
<feature type="compositionally biased region" description="Basic and acidic residues" evidence="5">
    <location>
        <begin position="58"/>
        <end position="78"/>
    </location>
</feature>
<feature type="region of interest" description="Disordered" evidence="5">
    <location>
        <begin position="213"/>
        <end position="235"/>
    </location>
</feature>
<dbReference type="Gene3D" id="1.20.5.1500">
    <property type="match status" value="1"/>
</dbReference>
<dbReference type="RefSeq" id="XP_008848700.1">
    <property type="nucleotide sequence ID" value="XM_008850478.1"/>
</dbReference>
<dbReference type="GO" id="GO:0003682">
    <property type="term" value="F:chromatin binding"/>
    <property type="evidence" value="ECO:0007669"/>
    <property type="project" value="Ensembl"/>
</dbReference>
<dbReference type="GeneID" id="103747937"/>
<accession>A0A8C6RG37</accession>
<comment type="similarity">
    <text evidence="2 4">Belongs to the nucleosome assembly protein (NAP) family.</text>
</comment>
<dbReference type="KEGG" id="ngi:103747937"/>
<dbReference type="InterPro" id="IPR037231">
    <property type="entry name" value="NAP-like_sf"/>
</dbReference>
<reference evidence="6" key="1">
    <citation type="submission" date="2025-08" db="UniProtKB">
        <authorList>
            <consortium name="Ensembl"/>
        </authorList>
    </citation>
    <scope>IDENTIFICATION</scope>
</reference>
<feature type="compositionally biased region" description="Basic and acidic residues" evidence="5">
    <location>
        <begin position="186"/>
        <end position="197"/>
    </location>
</feature>
<dbReference type="Gene3D" id="3.30.1120.90">
    <property type="entry name" value="Nucleosome assembly protein"/>
    <property type="match status" value="1"/>
</dbReference>
<evidence type="ECO:0000256" key="3">
    <source>
        <dbReference type="ARBA" id="ARBA00023242"/>
    </source>
</evidence>
<dbReference type="GO" id="GO:2000035">
    <property type="term" value="P:regulation of stem cell division"/>
    <property type="evidence" value="ECO:0007669"/>
    <property type="project" value="Ensembl"/>
</dbReference>
<reference evidence="6" key="2">
    <citation type="submission" date="2025-09" db="UniProtKB">
        <authorList>
            <consortium name="Ensembl"/>
        </authorList>
    </citation>
    <scope>IDENTIFICATION</scope>
</reference>
<feature type="compositionally biased region" description="Acidic residues" evidence="5">
    <location>
        <begin position="173"/>
        <end position="185"/>
    </location>
</feature>
<evidence type="ECO:0000313" key="6">
    <source>
        <dbReference type="Ensembl" id="ENSNGAP00000018455.1"/>
    </source>
</evidence>
<dbReference type="Proteomes" id="UP000694381">
    <property type="component" value="Unassembled WGS sequence"/>
</dbReference>
<dbReference type="OrthoDB" id="27325at2759"/>
<feature type="region of interest" description="Disordered" evidence="5">
    <location>
        <begin position="1"/>
        <end position="92"/>
    </location>
</feature>
<sequence>MAEAADRKEQSESSQEEVDSKVMAEGPWESQDPSEGASTEPGDGGERDEEAAGGTGEEEGKGEEAAAGSEKDGGKSGDTDEDSDPDRPKGLIGYLLDTDFVESLPVKVKYRVLALKKLQTRAANLESKFLREFHDIERKFAEMYQPLLEKRRQIINAVYEPTEEECEYKSDSEDFNEEEMDEEEETHGSEEDIVHEYVDEDDGYEDCYYDYDEDDEEEEKENTEATGEHNTEEDPKGIPDFWLTVLKNVEALTPLIKKYDEPILKLLTDIKVKLSEPGEPLSFTIEFHFKPNEYFKNELLTKTYVLKSKLAFYDPHPYRGTAIEYATGCDIDWNEGKNVTLRTIKKKQKHRIWGTVRTVTEDFPKDSFFNFFSPHGINLNGGDENDDFLLGHNLRTYIIPRSVLFFSGDALESQQEGVVREVNDEIYDKIIYDDWMAAIEEVKACCKNLEALVEDIDR</sequence>
<evidence type="ECO:0000256" key="2">
    <source>
        <dbReference type="ARBA" id="ARBA00009947"/>
    </source>
</evidence>
<dbReference type="AlphaFoldDB" id="A0A8C6RG37"/>
<feature type="compositionally biased region" description="Basic and acidic residues" evidence="5">
    <location>
        <begin position="222"/>
        <end position="235"/>
    </location>
</feature>
<dbReference type="GO" id="GO:0042393">
    <property type="term" value="F:histone binding"/>
    <property type="evidence" value="ECO:0007669"/>
    <property type="project" value="Ensembl"/>
</dbReference>
<dbReference type="OMA" id="WMAAIEE"/>
<dbReference type="GeneTree" id="ENSGT00940000163372"/>
<dbReference type="FunFam" id="3.30.1120.90:FF:000001">
    <property type="entry name" value="Nucleosome assembly protein 1-like 1"/>
    <property type="match status" value="1"/>
</dbReference>
<dbReference type="SUPFAM" id="SSF143113">
    <property type="entry name" value="NAP-like"/>
    <property type="match status" value="1"/>
</dbReference>
<feature type="region of interest" description="Disordered" evidence="5">
    <location>
        <begin position="163"/>
        <end position="197"/>
    </location>
</feature>
<evidence type="ECO:0000313" key="7">
    <source>
        <dbReference type="Proteomes" id="UP000694381"/>
    </source>
</evidence>
<keyword evidence="7" id="KW-1185">Reference proteome</keyword>
<name>A0A8C6RG37_NANGA</name>
<protein>
    <submittedName>
        <fullName evidence="6">Nucleosome assembly protein 1-like 2</fullName>
    </submittedName>
</protein>
<dbReference type="Pfam" id="PF00956">
    <property type="entry name" value="NAP"/>
    <property type="match status" value="1"/>
</dbReference>
<organism evidence="6 7">
    <name type="scientific">Nannospalax galili</name>
    <name type="common">Northern Israeli blind subterranean mole rat</name>
    <name type="synonym">Spalax galili</name>
    <dbReference type="NCBI Taxonomy" id="1026970"/>
    <lineage>
        <taxon>Eukaryota</taxon>
        <taxon>Metazoa</taxon>
        <taxon>Chordata</taxon>
        <taxon>Craniata</taxon>
        <taxon>Vertebrata</taxon>
        <taxon>Euteleostomi</taxon>
        <taxon>Mammalia</taxon>
        <taxon>Eutheria</taxon>
        <taxon>Euarchontoglires</taxon>
        <taxon>Glires</taxon>
        <taxon>Rodentia</taxon>
        <taxon>Myomorpha</taxon>
        <taxon>Muroidea</taxon>
        <taxon>Spalacidae</taxon>
        <taxon>Spalacinae</taxon>
        <taxon>Nannospalax</taxon>
    </lineage>
</organism>
<dbReference type="GO" id="GO:0035034">
    <property type="term" value="F:histone acetyltransferase regulator activity"/>
    <property type="evidence" value="ECO:0007669"/>
    <property type="project" value="Ensembl"/>
</dbReference>
<dbReference type="CTD" id="4674"/>
<evidence type="ECO:0000256" key="1">
    <source>
        <dbReference type="ARBA" id="ARBA00004123"/>
    </source>
</evidence>
<dbReference type="FunFam" id="1.20.5.1500:FF:000001">
    <property type="entry name" value="Nucleosome assembly protein 1-like 1"/>
    <property type="match status" value="1"/>
</dbReference>